<dbReference type="SUPFAM" id="SSF50998">
    <property type="entry name" value="Quinoprotein alcohol dehydrogenase-like"/>
    <property type="match status" value="1"/>
</dbReference>
<dbReference type="InterPro" id="IPR039535">
    <property type="entry name" value="ASST-like"/>
</dbReference>
<feature type="signal peptide" evidence="1">
    <location>
        <begin position="1"/>
        <end position="20"/>
    </location>
</feature>
<evidence type="ECO:0000256" key="1">
    <source>
        <dbReference type="SAM" id="SignalP"/>
    </source>
</evidence>
<dbReference type="EMBL" id="KZ819336">
    <property type="protein sequence ID" value="PWN18511.1"/>
    <property type="molecule type" value="Genomic_DNA"/>
</dbReference>
<sequence length="555" mass="61701">MRLSALFLACSLIWCDVVSASWQLLSRPDLQVPRLNITHPAQAGLTAPGYFFIAPFAGGSDQEKHGPLQPGPYIFDDQGQLVWSGFAQYFSIWTVNLQTTTYHGEPALLAFQGKHNAAHGHGHGHLKLLDAKYDVIREIRAGHHRLIDKHEGQVINDGKSALFQIYQPVPRDLSAYGGDEDHQWIVDGIFQEVDLDTGDVVFEWHSLEHVPPSHSNISLTSGQAGNGLGSSEAWDYFHINSVDKNDEGDYLLSARDVNSVYKIDGKTGRVLWRLGGRNQHNDFRHLDNEVAFSFQHHARYQGYDSQGRELISLYDNSAHGTETDTGSQLHDAPTSSGKILALDHKAKTVATVRAFYPPFKLLSKSQGSTHVLPGGNVVVNWGSEGAVTEFTSDGTVVFHAFLESGPLGVGVQNYRAFKNEWIGRPSEEAAVAGLVYGAEHRSYKVLLAASWNGDTEVSHWRFLGKDVEGNRIDLGGKVARVGFETRLTWVRAQGYNAKDELLTTTRWEPVDHERPVPPAFRRTKELSRMEEQQENDRLDGVASQTGSWIVFQKQG</sequence>
<dbReference type="RefSeq" id="XP_025345671.1">
    <property type="nucleotide sequence ID" value="XM_025493627.1"/>
</dbReference>
<keyword evidence="1" id="KW-0732">Signal</keyword>
<evidence type="ECO:0000313" key="3">
    <source>
        <dbReference type="Proteomes" id="UP000245942"/>
    </source>
</evidence>
<name>A0A316U203_9BASI</name>
<evidence type="ECO:0000313" key="2">
    <source>
        <dbReference type="EMBL" id="PWN18511.1"/>
    </source>
</evidence>
<protein>
    <recommendedName>
        <fullName evidence="4">Arylsulfotransferase</fullName>
    </recommendedName>
</protein>
<proteinExistence type="predicted"/>
<organism evidence="2 3">
    <name type="scientific">Pseudomicrostroma glucosiphilum</name>
    <dbReference type="NCBI Taxonomy" id="1684307"/>
    <lineage>
        <taxon>Eukaryota</taxon>
        <taxon>Fungi</taxon>
        <taxon>Dikarya</taxon>
        <taxon>Basidiomycota</taxon>
        <taxon>Ustilaginomycotina</taxon>
        <taxon>Exobasidiomycetes</taxon>
        <taxon>Microstromatales</taxon>
        <taxon>Microstromatales incertae sedis</taxon>
        <taxon>Pseudomicrostroma</taxon>
    </lineage>
</organism>
<dbReference type="Proteomes" id="UP000245942">
    <property type="component" value="Unassembled WGS sequence"/>
</dbReference>
<gene>
    <name evidence="2" type="ORF">BCV69DRAFT_288493</name>
</gene>
<accession>A0A316U203</accession>
<reference evidence="2 3" key="1">
    <citation type="journal article" date="2018" name="Mol. Biol. Evol.">
        <title>Broad Genomic Sampling Reveals a Smut Pathogenic Ancestry of the Fungal Clade Ustilaginomycotina.</title>
        <authorList>
            <person name="Kijpornyongpan T."/>
            <person name="Mondo S.J."/>
            <person name="Barry K."/>
            <person name="Sandor L."/>
            <person name="Lee J."/>
            <person name="Lipzen A."/>
            <person name="Pangilinan J."/>
            <person name="LaButti K."/>
            <person name="Hainaut M."/>
            <person name="Henrissat B."/>
            <person name="Grigoriev I.V."/>
            <person name="Spatafora J.W."/>
            <person name="Aime M.C."/>
        </authorList>
    </citation>
    <scope>NUCLEOTIDE SEQUENCE [LARGE SCALE GENOMIC DNA]</scope>
    <source>
        <strain evidence="2 3">MCA 4718</strain>
    </source>
</reference>
<dbReference type="InterPro" id="IPR011047">
    <property type="entry name" value="Quinoprotein_ADH-like_sf"/>
</dbReference>
<dbReference type="InterPro" id="IPR053143">
    <property type="entry name" value="Arylsulfate_ST"/>
</dbReference>
<dbReference type="OrthoDB" id="5427350at2759"/>
<dbReference type="STRING" id="1684307.A0A316U203"/>
<dbReference type="GeneID" id="37015361"/>
<dbReference type="AlphaFoldDB" id="A0A316U203"/>
<evidence type="ECO:0008006" key="4">
    <source>
        <dbReference type="Google" id="ProtNLM"/>
    </source>
</evidence>
<feature type="chain" id="PRO_5016466321" description="Arylsulfotransferase" evidence="1">
    <location>
        <begin position="21"/>
        <end position="555"/>
    </location>
</feature>
<keyword evidence="3" id="KW-1185">Reference proteome</keyword>
<dbReference type="PANTHER" id="PTHR35340:SF9">
    <property type="entry name" value="ASST-DOMAIN-CONTAINING PROTEIN"/>
    <property type="match status" value="1"/>
</dbReference>
<dbReference type="PANTHER" id="PTHR35340">
    <property type="entry name" value="PQQ ENZYME REPEAT PROTEIN-RELATED"/>
    <property type="match status" value="1"/>
</dbReference>
<dbReference type="Pfam" id="PF14269">
    <property type="entry name" value="Arylsulfotran_2"/>
    <property type="match status" value="1"/>
</dbReference>